<dbReference type="Pfam" id="PF11651">
    <property type="entry name" value="P22_CoatProtein"/>
    <property type="match status" value="1"/>
</dbReference>
<accession>A0A0F9JY44</accession>
<organism evidence="1">
    <name type="scientific">marine sediment metagenome</name>
    <dbReference type="NCBI Taxonomy" id="412755"/>
    <lineage>
        <taxon>unclassified sequences</taxon>
        <taxon>metagenomes</taxon>
        <taxon>ecological metagenomes</taxon>
    </lineage>
</organism>
<dbReference type="Gene3D" id="2.40.30.240">
    <property type="match status" value="1"/>
</dbReference>
<protein>
    <submittedName>
        <fullName evidence="1">Uncharacterized protein</fullName>
    </submittedName>
</protein>
<dbReference type="EMBL" id="LAZR01015055">
    <property type="protein sequence ID" value="KKM14838.1"/>
    <property type="molecule type" value="Genomic_DNA"/>
</dbReference>
<proteinExistence type="predicted"/>
<comment type="caution">
    <text evidence="1">The sequence shown here is derived from an EMBL/GenBank/DDBJ whole genome shotgun (WGS) entry which is preliminary data.</text>
</comment>
<name>A0A0F9JY44_9ZZZZ</name>
<evidence type="ECO:0000313" key="1">
    <source>
        <dbReference type="EMBL" id="KKM14838.1"/>
    </source>
</evidence>
<dbReference type="InterPro" id="IPR024659">
    <property type="entry name" value="Phage_coat_Gp5"/>
</dbReference>
<reference evidence="1" key="1">
    <citation type="journal article" date="2015" name="Nature">
        <title>Complex archaea that bridge the gap between prokaryotes and eukaryotes.</title>
        <authorList>
            <person name="Spang A."/>
            <person name="Saw J.H."/>
            <person name="Jorgensen S.L."/>
            <person name="Zaremba-Niedzwiedzka K."/>
            <person name="Martijn J."/>
            <person name="Lind A.E."/>
            <person name="van Eijk R."/>
            <person name="Schleper C."/>
            <person name="Guy L."/>
            <person name="Ettema T.J."/>
        </authorList>
    </citation>
    <scope>NUCLEOTIDE SEQUENCE</scope>
</reference>
<gene>
    <name evidence="1" type="ORF">LCGC14_1702080</name>
</gene>
<sequence>MSDLWLDVDIALAEVPVNIMPLIDSTDFMTREESVVYNQAGLDLLWNFVTTAGAFTPTAVTRKALKILHNNLGFVKGINRSYDGSFANSGAKIGTTLTIRNPNQFSIRDGAVMQAQDVTEDSQTLTVATQKGVDINFSSVELTMSMDDFSERILTPAMSRLAAEVEKVCLENMYKDVYNQSGTPATTPATIAAITNAGTKLTQGLAPRSQRSMLLDPVAMGAVTGANTLLAFQHKAREIEHAFSDAYIGHASGFDWWESAMVPAHTNGDRTDTTPVVNTSTGITSGTAVITMTAFPDGLKYKKGDIFTIADVFAVNPETKQVYSHLQQWVVTVAETETGSGDMTPAVSPTPITSGAKQNISLTSAGAGKLVINLTGGGSGAADLVSTQNLAYHKDAFTMVTADLVMPKGVWGSRAVIDGISMRLVQSYDIINDKMPARFDVLFGFKTIRPEWACRVRG</sequence>
<dbReference type="AlphaFoldDB" id="A0A0F9JY44"/>